<keyword evidence="3" id="KW-1185">Reference proteome</keyword>
<sequence length="447" mass="52187">MEDIEFIELNDIDIDEIGSDPIRKFLLHKLKEIQLNNEDLETQINRRKEVLNKCLEKVTTELKQNILEVTNVWQKIFHGKWIIGIEVKNADESGVAQNVDVTLQWDAAASFTYRTNCFNRFKPFASRNEKLPNELAAITKTMEKGNTKTSNFFENECLRSTDIKNIATILVSFPIPEFTDRQNYQLTGILTYEYKTKELHLNISTIEISVSDMHLHDLKKYDIVSGDEKAFLSILAASEEIHLIAEYELNNTSLEKRLEFDCLFKKINIRSKRKSSFFVDCLSEVANDTVIILQQHDDNIYDFLIYARDKSVCQFLLHYIYKLIPTLLILPKEHRHILTEHRELKTLLSQCQSTHDSNFQNKLKGFLKSMEAQMFLVEKFCNKKIDQIPLQDLQNTEEISLKADLNDYQKFRLQLSDLEHQTDLQHRVICNLIESLNIGVEMEVANN</sequence>
<accession>A0AAN7PAF9</accession>
<dbReference type="Proteomes" id="UP001353858">
    <property type="component" value="Unassembled WGS sequence"/>
</dbReference>
<reference evidence="3" key="1">
    <citation type="submission" date="2023-01" db="EMBL/GenBank/DDBJ databases">
        <title>Key to firefly adult light organ development and bioluminescence: homeobox transcription factors regulate luciferase expression and transportation to peroxisome.</title>
        <authorList>
            <person name="Fu X."/>
        </authorList>
    </citation>
    <scope>NUCLEOTIDE SEQUENCE [LARGE SCALE GENOMIC DNA]</scope>
</reference>
<feature type="coiled-coil region" evidence="1">
    <location>
        <begin position="23"/>
        <end position="57"/>
    </location>
</feature>
<keyword evidence="1" id="KW-0175">Coiled coil</keyword>
<gene>
    <name evidence="2" type="ORF">RN001_000726</name>
</gene>
<comment type="caution">
    <text evidence="2">The sequence shown here is derived from an EMBL/GenBank/DDBJ whole genome shotgun (WGS) entry which is preliminary data.</text>
</comment>
<evidence type="ECO:0000256" key="1">
    <source>
        <dbReference type="SAM" id="Coils"/>
    </source>
</evidence>
<protein>
    <submittedName>
        <fullName evidence="2">Uncharacterized protein</fullName>
    </submittedName>
</protein>
<dbReference type="EMBL" id="JARPUR010000001">
    <property type="protein sequence ID" value="KAK4884455.1"/>
    <property type="molecule type" value="Genomic_DNA"/>
</dbReference>
<evidence type="ECO:0000313" key="2">
    <source>
        <dbReference type="EMBL" id="KAK4884455.1"/>
    </source>
</evidence>
<organism evidence="2 3">
    <name type="scientific">Aquatica leii</name>
    <dbReference type="NCBI Taxonomy" id="1421715"/>
    <lineage>
        <taxon>Eukaryota</taxon>
        <taxon>Metazoa</taxon>
        <taxon>Ecdysozoa</taxon>
        <taxon>Arthropoda</taxon>
        <taxon>Hexapoda</taxon>
        <taxon>Insecta</taxon>
        <taxon>Pterygota</taxon>
        <taxon>Neoptera</taxon>
        <taxon>Endopterygota</taxon>
        <taxon>Coleoptera</taxon>
        <taxon>Polyphaga</taxon>
        <taxon>Elateriformia</taxon>
        <taxon>Elateroidea</taxon>
        <taxon>Lampyridae</taxon>
        <taxon>Luciolinae</taxon>
        <taxon>Aquatica</taxon>
    </lineage>
</organism>
<name>A0AAN7PAF9_9COLE</name>
<evidence type="ECO:0000313" key="3">
    <source>
        <dbReference type="Proteomes" id="UP001353858"/>
    </source>
</evidence>
<dbReference type="AlphaFoldDB" id="A0AAN7PAF9"/>
<proteinExistence type="predicted"/>